<dbReference type="Proteomes" id="UP000315648">
    <property type="component" value="Unassembled WGS sequence"/>
</dbReference>
<dbReference type="AlphaFoldDB" id="A0A556QSB9"/>
<evidence type="ECO:0000256" key="1">
    <source>
        <dbReference type="SAM" id="SignalP"/>
    </source>
</evidence>
<evidence type="ECO:0000313" key="3">
    <source>
        <dbReference type="Proteomes" id="UP000315648"/>
    </source>
</evidence>
<evidence type="ECO:0000313" key="2">
    <source>
        <dbReference type="EMBL" id="TSJ79531.1"/>
    </source>
</evidence>
<proteinExistence type="predicted"/>
<keyword evidence="3" id="KW-1185">Reference proteome</keyword>
<keyword evidence="1" id="KW-0732">Signal</keyword>
<reference evidence="2 3" key="1">
    <citation type="submission" date="2019-07" db="EMBL/GenBank/DDBJ databases">
        <title>Description of 53C-WASEF.</title>
        <authorList>
            <person name="Pitt A."/>
            <person name="Hahn M.W."/>
        </authorList>
    </citation>
    <scope>NUCLEOTIDE SEQUENCE [LARGE SCALE GENOMIC DNA]</scope>
    <source>
        <strain evidence="2 3">53C-WASEF</strain>
    </source>
</reference>
<protein>
    <recommendedName>
        <fullName evidence="4">DUF3887 domain-containing protein</fullName>
    </recommendedName>
</protein>
<organism evidence="2 3">
    <name type="scientific">Rariglobus hedericola</name>
    <dbReference type="NCBI Taxonomy" id="2597822"/>
    <lineage>
        <taxon>Bacteria</taxon>
        <taxon>Pseudomonadati</taxon>
        <taxon>Verrucomicrobiota</taxon>
        <taxon>Opitutia</taxon>
        <taxon>Opitutales</taxon>
        <taxon>Opitutaceae</taxon>
        <taxon>Rariglobus</taxon>
    </lineage>
</organism>
<dbReference type="EMBL" id="VMBG01000001">
    <property type="protein sequence ID" value="TSJ79531.1"/>
    <property type="molecule type" value="Genomic_DNA"/>
</dbReference>
<feature type="chain" id="PRO_5021721785" description="DUF3887 domain-containing protein" evidence="1">
    <location>
        <begin position="24"/>
        <end position="146"/>
    </location>
</feature>
<accession>A0A556QSB9</accession>
<name>A0A556QSB9_9BACT</name>
<gene>
    <name evidence="2" type="ORF">FPL22_09665</name>
</gene>
<sequence length="146" mass="16182">MKTPFALLLLGSLLAFTPATTFAQTKQPVPELINQGLNAYAQSGLNTALQIWLQNSLLDRGTLLRGELAALKQADATYGLFESGEVMHVAIITPRVTRVYLVLYYERAPLWAWFDLYKTRSGHQVISDVFFSPKVQVILPADVSGL</sequence>
<comment type="caution">
    <text evidence="2">The sequence shown here is derived from an EMBL/GenBank/DDBJ whole genome shotgun (WGS) entry which is preliminary data.</text>
</comment>
<feature type="signal peptide" evidence="1">
    <location>
        <begin position="1"/>
        <end position="23"/>
    </location>
</feature>
<dbReference type="OrthoDB" id="6401270at2"/>
<evidence type="ECO:0008006" key="4">
    <source>
        <dbReference type="Google" id="ProtNLM"/>
    </source>
</evidence>
<dbReference type="RefSeq" id="WP_144230072.1">
    <property type="nucleotide sequence ID" value="NZ_CBCRVV010000015.1"/>
</dbReference>